<dbReference type="Pfam" id="PF01061">
    <property type="entry name" value="ABC2_membrane"/>
    <property type="match status" value="1"/>
</dbReference>
<proteinExistence type="predicted"/>
<dbReference type="GO" id="GO:0016020">
    <property type="term" value="C:membrane"/>
    <property type="evidence" value="ECO:0007669"/>
    <property type="project" value="UniProtKB-SubCell"/>
</dbReference>
<keyword evidence="8 10" id="KW-0472">Membrane</keyword>
<evidence type="ECO:0000256" key="8">
    <source>
        <dbReference type="ARBA" id="ARBA00023136"/>
    </source>
</evidence>
<feature type="region of interest" description="Disordered" evidence="9">
    <location>
        <begin position="102"/>
        <end position="126"/>
    </location>
</feature>
<dbReference type="InterPro" id="IPR000253">
    <property type="entry name" value="FHA_dom"/>
</dbReference>
<comment type="caution">
    <text evidence="13">The sequence shown here is derived from an EMBL/GenBank/DDBJ whole genome shotgun (WGS) entry which is preliminary data.</text>
</comment>
<dbReference type="Gene3D" id="2.60.200.20">
    <property type="match status" value="2"/>
</dbReference>
<evidence type="ECO:0000256" key="9">
    <source>
        <dbReference type="SAM" id="MobiDB-lite"/>
    </source>
</evidence>
<feature type="transmembrane region" description="Helical" evidence="10">
    <location>
        <begin position="811"/>
        <end position="832"/>
    </location>
</feature>
<evidence type="ECO:0000256" key="2">
    <source>
        <dbReference type="ARBA" id="ARBA00022448"/>
    </source>
</evidence>
<feature type="compositionally biased region" description="Pro residues" evidence="9">
    <location>
        <begin position="206"/>
        <end position="222"/>
    </location>
</feature>
<dbReference type="InterPro" id="IPR008984">
    <property type="entry name" value="SMAD_FHA_dom_sf"/>
</dbReference>
<evidence type="ECO:0000259" key="12">
    <source>
        <dbReference type="PROSITE" id="PS50893"/>
    </source>
</evidence>
<dbReference type="GO" id="GO:0140359">
    <property type="term" value="F:ABC-type transporter activity"/>
    <property type="evidence" value="ECO:0007669"/>
    <property type="project" value="InterPro"/>
</dbReference>
<keyword evidence="2" id="KW-0813">Transport</keyword>
<feature type="transmembrane region" description="Helical" evidence="10">
    <location>
        <begin position="782"/>
        <end position="804"/>
    </location>
</feature>
<keyword evidence="4 10" id="KW-0812">Transmembrane</keyword>
<dbReference type="CDD" id="cd00060">
    <property type="entry name" value="FHA"/>
    <property type="match status" value="1"/>
</dbReference>
<dbReference type="Proteomes" id="UP000604475">
    <property type="component" value="Unassembled WGS sequence"/>
</dbReference>
<dbReference type="RefSeq" id="WP_203001715.1">
    <property type="nucleotide sequence ID" value="NZ_JADWYU010000219.1"/>
</dbReference>
<keyword evidence="14" id="KW-1185">Reference proteome</keyword>
<dbReference type="InterPro" id="IPR003593">
    <property type="entry name" value="AAA+_ATPase"/>
</dbReference>
<dbReference type="SMART" id="SM00240">
    <property type="entry name" value="FHA"/>
    <property type="match status" value="2"/>
</dbReference>
<dbReference type="InterPro" id="IPR050352">
    <property type="entry name" value="ABCG_transporters"/>
</dbReference>
<feature type="region of interest" description="Disordered" evidence="9">
    <location>
        <begin position="463"/>
        <end position="483"/>
    </location>
</feature>
<feature type="transmembrane region" description="Helical" evidence="10">
    <location>
        <begin position="660"/>
        <end position="679"/>
    </location>
</feature>
<evidence type="ECO:0000256" key="3">
    <source>
        <dbReference type="ARBA" id="ARBA00022553"/>
    </source>
</evidence>
<keyword evidence="7 10" id="KW-1133">Transmembrane helix</keyword>
<dbReference type="GO" id="GO:0005524">
    <property type="term" value="F:ATP binding"/>
    <property type="evidence" value="ECO:0007669"/>
    <property type="project" value="UniProtKB-KW"/>
</dbReference>
<sequence>MRAELRISNGIEVVIVPPDRPFVVGRGTGADLRLGDPRVSRRHLMLEPTEDGWAAVDISANGTWAEGRRVQRVALNRTVLLSLGAANGPQITLLPGQANPTPLPVPAANPPVPVAAPQASPAPSVPPVPPAIRPPVGPPASTVVSVPPMVPGPPVAPGPPMAPAPVGPPGWDQPQAQPPPDPADASEHHDQMTLRVGDHRPKTGPMMPPHQPASGPGLPPTGPEAGRTHALRPGRMLIGRALSNDIIVGDLLASREHAELFFGRSGLEIVDLGSANGTFVNGRRVDRTPLRPGDLIAIGHHIFSVELDRLVEYLDTGDVKFEVDGLCVDIGGTRLLHDISFRLPGSALLAVIGPSGAGKSTLLNALTGFRPATEGTVRYAGRDLYAQYDELRRRIGYVPQDDILHTTLTVRQALEYGAQLRFPAETTKDERRTRIEAVLAELGLTGSGDLGLDLLAGLAGDGFTDAELGPPEGPPAAPDGQGGPVVDLADRQVKTLSGGQRKRTSVALELLTQPTLLYLDEPTSGLDPGLDLEVMESLRRLADGGRTVVVTTHSVAQLDLCDYVLVLAKGGRVAYFGPPQHALPFLGASTWSQAFRALGTVRGAAAFARRYRASPYYVHSSARVPQAVPPEMPGLRQQSVLSQMLTLSRRYLRVIASDRSYLRLLIAYPFVLGVIPRIIDPSMKLTAMADGQPNRNAALVLLVLVLCGIFLGASSSVREIVKEREIYRRERGIGLSITAYLGSKVAVLTLIVTAQAVIFTMVGVAGRTPPDGVLTGVPLLEIMIVVALATVASAMMGLVISALVDNADKTMPMLVLLAMSQLLFTGAFMPLADKVGLNQLSFIFPARWGYAACASVTDIIRIQMLGNERLNPGTVADPFFEPTTSAYLLDLGGLVGISVVSIVATGLLLRRLDPRVARRR</sequence>
<keyword evidence="5" id="KW-0547">Nucleotide-binding</keyword>
<evidence type="ECO:0000256" key="4">
    <source>
        <dbReference type="ARBA" id="ARBA00022692"/>
    </source>
</evidence>
<dbReference type="SUPFAM" id="SSF52540">
    <property type="entry name" value="P-loop containing nucleoside triphosphate hydrolases"/>
    <property type="match status" value="1"/>
</dbReference>
<evidence type="ECO:0000256" key="6">
    <source>
        <dbReference type="ARBA" id="ARBA00022840"/>
    </source>
</evidence>
<evidence type="ECO:0000256" key="5">
    <source>
        <dbReference type="ARBA" id="ARBA00022741"/>
    </source>
</evidence>
<reference evidence="13" key="1">
    <citation type="submission" date="2020-12" db="EMBL/GenBank/DDBJ databases">
        <title>Genomic characterization of non-nitrogen-fixing Frankia strains.</title>
        <authorList>
            <person name="Carlos-Shanley C."/>
            <person name="Guerra T."/>
            <person name="Hahn D."/>
        </authorList>
    </citation>
    <scope>NUCLEOTIDE SEQUENCE</scope>
    <source>
        <strain evidence="13">CN6</strain>
    </source>
</reference>
<evidence type="ECO:0000256" key="7">
    <source>
        <dbReference type="ARBA" id="ARBA00022989"/>
    </source>
</evidence>
<dbReference type="InterPro" id="IPR003439">
    <property type="entry name" value="ABC_transporter-like_ATP-bd"/>
</dbReference>
<feature type="compositionally biased region" description="Basic and acidic residues" evidence="9">
    <location>
        <begin position="185"/>
        <end position="201"/>
    </location>
</feature>
<evidence type="ECO:0000313" key="14">
    <source>
        <dbReference type="Proteomes" id="UP000604475"/>
    </source>
</evidence>
<name>A0A937RBQ2_9ACTN</name>
<dbReference type="PROSITE" id="PS50006">
    <property type="entry name" value="FHA_DOMAIN"/>
    <property type="match status" value="2"/>
</dbReference>
<dbReference type="InterPro" id="IPR013525">
    <property type="entry name" value="ABC2_TM"/>
</dbReference>
<feature type="region of interest" description="Disordered" evidence="9">
    <location>
        <begin position="157"/>
        <end position="223"/>
    </location>
</feature>
<dbReference type="PANTHER" id="PTHR48041:SF139">
    <property type="entry name" value="PROTEIN SCARLET"/>
    <property type="match status" value="1"/>
</dbReference>
<dbReference type="SUPFAM" id="SSF49879">
    <property type="entry name" value="SMAD/FHA domain"/>
    <property type="match status" value="2"/>
</dbReference>
<feature type="transmembrane region" description="Helical" evidence="10">
    <location>
        <begin position="887"/>
        <end position="909"/>
    </location>
</feature>
<dbReference type="PROSITE" id="PS50893">
    <property type="entry name" value="ABC_TRANSPORTER_2"/>
    <property type="match status" value="1"/>
</dbReference>
<feature type="transmembrane region" description="Helical" evidence="10">
    <location>
        <begin position="737"/>
        <end position="762"/>
    </location>
</feature>
<evidence type="ECO:0000256" key="1">
    <source>
        <dbReference type="ARBA" id="ARBA00004141"/>
    </source>
</evidence>
<evidence type="ECO:0000259" key="11">
    <source>
        <dbReference type="PROSITE" id="PS50006"/>
    </source>
</evidence>
<feature type="compositionally biased region" description="Pro residues" evidence="9">
    <location>
        <begin position="102"/>
        <end position="114"/>
    </location>
</feature>
<keyword evidence="3" id="KW-0597">Phosphoprotein</keyword>
<feature type="domain" description="FHA" evidence="11">
    <location>
        <begin position="236"/>
        <end position="285"/>
    </location>
</feature>
<dbReference type="Pfam" id="PF00005">
    <property type="entry name" value="ABC_tran"/>
    <property type="match status" value="1"/>
</dbReference>
<gene>
    <name evidence="13" type="ORF">I7412_09260</name>
</gene>
<accession>A0A937RBQ2</accession>
<dbReference type="InterPro" id="IPR027417">
    <property type="entry name" value="P-loop_NTPase"/>
</dbReference>
<comment type="subcellular location">
    <subcellularLocation>
        <location evidence="1">Membrane</location>
        <topology evidence="1">Multi-pass membrane protein</topology>
    </subcellularLocation>
</comment>
<evidence type="ECO:0000256" key="10">
    <source>
        <dbReference type="SAM" id="Phobius"/>
    </source>
</evidence>
<protein>
    <submittedName>
        <fullName evidence="13">ATP-binding cassette domain-containing protein</fullName>
    </submittedName>
</protein>
<dbReference type="SMART" id="SM00382">
    <property type="entry name" value="AAA"/>
    <property type="match status" value="1"/>
</dbReference>
<dbReference type="EMBL" id="JAEACQ010000159">
    <property type="protein sequence ID" value="MBL7627352.1"/>
    <property type="molecule type" value="Genomic_DNA"/>
</dbReference>
<dbReference type="Gene3D" id="3.40.50.300">
    <property type="entry name" value="P-loop containing nucleotide triphosphate hydrolases"/>
    <property type="match status" value="1"/>
</dbReference>
<dbReference type="GO" id="GO:0016887">
    <property type="term" value="F:ATP hydrolysis activity"/>
    <property type="evidence" value="ECO:0007669"/>
    <property type="project" value="InterPro"/>
</dbReference>
<feature type="compositionally biased region" description="Pro residues" evidence="9">
    <location>
        <begin position="157"/>
        <end position="168"/>
    </location>
</feature>
<feature type="domain" description="ABC transporter" evidence="12">
    <location>
        <begin position="314"/>
        <end position="595"/>
    </location>
</feature>
<feature type="transmembrane region" description="Helical" evidence="10">
    <location>
        <begin position="699"/>
        <end position="717"/>
    </location>
</feature>
<feature type="domain" description="FHA" evidence="11">
    <location>
        <begin position="22"/>
        <end position="70"/>
    </location>
</feature>
<dbReference type="Pfam" id="PF00498">
    <property type="entry name" value="FHA"/>
    <property type="match status" value="2"/>
</dbReference>
<evidence type="ECO:0000313" key="13">
    <source>
        <dbReference type="EMBL" id="MBL7627352.1"/>
    </source>
</evidence>
<dbReference type="AlphaFoldDB" id="A0A937RBQ2"/>
<organism evidence="13 14">
    <name type="scientific">Frankia nepalensis</name>
    <dbReference type="NCBI Taxonomy" id="1836974"/>
    <lineage>
        <taxon>Bacteria</taxon>
        <taxon>Bacillati</taxon>
        <taxon>Actinomycetota</taxon>
        <taxon>Actinomycetes</taxon>
        <taxon>Frankiales</taxon>
        <taxon>Frankiaceae</taxon>
        <taxon>Frankia</taxon>
    </lineage>
</organism>
<keyword evidence="6 13" id="KW-0067">ATP-binding</keyword>
<dbReference type="PANTHER" id="PTHR48041">
    <property type="entry name" value="ABC TRANSPORTER G FAMILY MEMBER 28"/>
    <property type="match status" value="1"/>
</dbReference>